<dbReference type="EMBL" id="REGN01000647">
    <property type="protein sequence ID" value="RNA40390.1"/>
    <property type="molecule type" value="Genomic_DNA"/>
</dbReference>
<evidence type="ECO:0000313" key="1">
    <source>
        <dbReference type="EMBL" id="RNA40390.1"/>
    </source>
</evidence>
<proteinExistence type="predicted"/>
<keyword evidence="2" id="KW-1185">Reference proteome</keyword>
<name>A0A3M7SXS8_BRAPC</name>
<gene>
    <name evidence="1" type="ORF">BpHYR1_001288</name>
</gene>
<evidence type="ECO:0000313" key="2">
    <source>
        <dbReference type="Proteomes" id="UP000276133"/>
    </source>
</evidence>
<dbReference type="Proteomes" id="UP000276133">
    <property type="component" value="Unassembled WGS sequence"/>
</dbReference>
<comment type="caution">
    <text evidence="1">The sequence shown here is derived from an EMBL/GenBank/DDBJ whole genome shotgun (WGS) entry which is preliminary data.</text>
</comment>
<reference evidence="1 2" key="1">
    <citation type="journal article" date="2018" name="Sci. Rep.">
        <title>Genomic signatures of local adaptation to the degree of environmental predictability in rotifers.</title>
        <authorList>
            <person name="Franch-Gras L."/>
            <person name="Hahn C."/>
            <person name="Garcia-Roger E.M."/>
            <person name="Carmona M.J."/>
            <person name="Serra M."/>
            <person name="Gomez A."/>
        </authorList>
    </citation>
    <scope>NUCLEOTIDE SEQUENCE [LARGE SCALE GENOMIC DNA]</scope>
    <source>
        <strain evidence="1">HYR1</strain>
    </source>
</reference>
<accession>A0A3M7SXS8</accession>
<dbReference type="AlphaFoldDB" id="A0A3M7SXS8"/>
<sequence length="69" mass="7556">MVDWGTQVNRIADEFSSNDSDFGILALVPSGVLMEDFKSNGSRVCSIKSSKAGLRTMSRDIYNSLLLNP</sequence>
<organism evidence="1 2">
    <name type="scientific">Brachionus plicatilis</name>
    <name type="common">Marine rotifer</name>
    <name type="synonym">Brachionus muelleri</name>
    <dbReference type="NCBI Taxonomy" id="10195"/>
    <lineage>
        <taxon>Eukaryota</taxon>
        <taxon>Metazoa</taxon>
        <taxon>Spiralia</taxon>
        <taxon>Gnathifera</taxon>
        <taxon>Rotifera</taxon>
        <taxon>Eurotatoria</taxon>
        <taxon>Monogononta</taxon>
        <taxon>Pseudotrocha</taxon>
        <taxon>Ploima</taxon>
        <taxon>Brachionidae</taxon>
        <taxon>Brachionus</taxon>
    </lineage>
</organism>
<protein>
    <submittedName>
        <fullName evidence="1">Uncharacterized protein</fullName>
    </submittedName>
</protein>